<evidence type="ECO:0000313" key="2">
    <source>
        <dbReference type="EMBL" id="KAK6753184.1"/>
    </source>
</evidence>
<comment type="caution">
    <text evidence="2">The sequence shown here is derived from an EMBL/GenBank/DDBJ whole genome shotgun (WGS) entry which is preliminary data.</text>
</comment>
<proteinExistence type="predicted"/>
<feature type="region of interest" description="Disordered" evidence="1">
    <location>
        <begin position="51"/>
        <end position="83"/>
    </location>
</feature>
<feature type="region of interest" description="Disordered" evidence="1">
    <location>
        <begin position="1"/>
        <end position="33"/>
    </location>
</feature>
<feature type="compositionally biased region" description="Basic and acidic residues" evidence="1">
    <location>
        <begin position="1"/>
        <end position="22"/>
    </location>
</feature>
<feature type="compositionally biased region" description="Polar residues" evidence="1">
    <location>
        <begin position="64"/>
        <end position="83"/>
    </location>
</feature>
<dbReference type="Proteomes" id="UP001303046">
    <property type="component" value="Unassembled WGS sequence"/>
</dbReference>
<protein>
    <submittedName>
        <fullName evidence="2">Uncharacterized protein</fullName>
    </submittedName>
</protein>
<name>A0ABR1DRY8_NECAM</name>
<evidence type="ECO:0000313" key="3">
    <source>
        <dbReference type="Proteomes" id="UP001303046"/>
    </source>
</evidence>
<keyword evidence="3" id="KW-1185">Reference proteome</keyword>
<sequence>MNKKLNRDLLDRAISRKQRDEGTELNSVGGNDALNRKDLFYCTVRNIPSHLKSKDLRRHRPECQQESTSTKPGTSKGNSGNENSTSCCMISFTSARINLSLSGIIMVSIG</sequence>
<evidence type="ECO:0000256" key="1">
    <source>
        <dbReference type="SAM" id="MobiDB-lite"/>
    </source>
</evidence>
<gene>
    <name evidence="2" type="primary">Necator_chrV.g17443</name>
    <name evidence="2" type="ORF">RB195_012653</name>
</gene>
<reference evidence="2 3" key="1">
    <citation type="submission" date="2023-08" db="EMBL/GenBank/DDBJ databases">
        <title>A Necator americanus chromosomal reference genome.</title>
        <authorList>
            <person name="Ilik V."/>
            <person name="Petrzelkova K.J."/>
            <person name="Pardy F."/>
            <person name="Fuh T."/>
            <person name="Niatou-Singa F.S."/>
            <person name="Gouil Q."/>
            <person name="Baker L."/>
            <person name="Ritchie M.E."/>
            <person name="Jex A.R."/>
            <person name="Gazzola D."/>
            <person name="Li H."/>
            <person name="Toshio Fujiwara R."/>
            <person name="Zhan B."/>
            <person name="Aroian R.V."/>
            <person name="Pafco B."/>
            <person name="Schwarz E.M."/>
        </authorList>
    </citation>
    <scope>NUCLEOTIDE SEQUENCE [LARGE SCALE GENOMIC DNA]</scope>
    <source>
        <strain evidence="2 3">Aroian</strain>
        <tissue evidence="2">Whole animal</tissue>
    </source>
</reference>
<accession>A0ABR1DRY8</accession>
<dbReference type="EMBL" id="JAVFWL010000005">
    <property type="protein sequence ID" value="KAK6753184.1"/>
    <property type="molecule type" value="Genomic_DNA"/>
</dbReference>
<organism evidence="2 3">
    <name type="scientific">Necator americanus</name>
    <name type="common">Human hookworm</name>
    <dbReference type="NCBI Taxonomy" id="51031"/>
    <lineage>
        <taxon>Eukaryota</taxon>
        <taxon>Metazoa</taxon>
        <taxon>Ecdysozoa</taxon>
        <taxon>Nematoda</taxon>
        <taxon>Chromadorea</taxon>
        <taxon>Rhabditida</taxon>
        <taxon>Rhabditina</taxon>
        <taxon>Rhabditomorpha</taxon>
        <taxon>Strongyloidea</taxon>
        <taxon>Ancylostomatidae</taxon>
        <taxon>Bunostominae</taxon>
        <taxon>Necator</taxon>
    </lineage>
</organism>